<evidence type="ECO:0000259" key="6">
    <source>
        <dbReference type="Pfam" id="PF00271"/>
    </source>
</evidence>
<protein>
    <recommendedName>
        <fullName evidence="9">Helicase C-terminal domain-containing protein</fullName>
    </recommendedName>
</protein>
<evidence type="ECO:0000256" key="3">
    <source>
        <dbReference type="ARBA" id="ARBA00022840"/>
    </source>
</evidence>
<comment type="caution">
    <text evidence="7">The sequence shown here is derived from an EMBL/GenBank/DDBJ whole genome shotgun (WGS) entry which is preliminary data.</text>
</comment>
<dbReference type="PANTHER" id="PTHR45626:SF14">
    <property type="entry name" value="ATP-DEPENDENT DNA HELICASE (EUROFUNG)"/>
    <property type="match status" value="1"/>
</dbReference>
<evidence type="ECO:0000259" key="5">
    <source>
        <dbReference type="Pfam" id="PF00176"/>
    </source>
</evidence>
<dbReference type="InterPro" id="IPR038718">
    <property type="entry name" value="SNF2-like_sf"/>
</dbReference>
<dbReference type="PANTHER" id="PTHR45626">
    <property type="entry name" value="TRANSCRIPTION TERMINATION FACTOR 2-RELATED"/>
    <property type="match status" value="1"/>
</dbReference>
<dbReference type="InterPro" id="IPR027417">
    <property type="entry name" value="P-loop_NTPase"/>
</dbReference>
<name>A0ABR3XD03_9PEZI</name>
<proteinExistence type="predicted"/>
<feature type="compositionally biased region" description="Polar residues" evidence="4">
    <location>
        <begin position="100"/>
        <end position="115"/>
    </location>
</feature>
<dbReference type="Proteomes" id="UP001583177">
    <property type="component" value="Unassembled WGS sequence"/>
</dbReference>
<evidence type="ECO:0008006" key="9">
    <source>
        <dbReference type="Google" id="ProtNLM"/>
    </source>
</evidence>
<dbReference type="InterPro" id="IPR001650">
    <property type="entry name" value="Helicase_C-like"/>
</dbReference>
<dbReference type="InterPro" id="IPR050628">
    <property type="entry name" value="SNF2_RAD54_helicase_TF"/>
</dbReference>
<evidence type="ECO:0000313" key="8">
    <source>
        <dbReference type="Proteomes" id="UP001583177"/>
    </source>
</evidence>
<feature type="region of interest" description="Disordered" evidence="4">
    <location>
        <begin position="1"/>
        <end position="163"/>
    </location>
</feature>
<dbReference type="InterPro" id="IPR000330">
    <property type="entry name" value="SNF2_N"/>
</dbReference>
<organism evidence="7 8">
    <name type="scientific">Diaporthe australafricana</name>
    <dbReference type="NCBI Taxonomy" id="127596"/>
    <lineage>
        <taxon>Eukaryota</taxon>
        <taxon>Fungi</taxon>
        <taxon>Dikarya</taxon>
        <taxon>Ascomycota</taxon>
        <taxon>Pezizomycotina</taxon>
        <taxon>Sordariomycetes</taxon>
        <taxon>Sordariomycetidae</taxon>
        <taxon>Diaporthales</taxon>
        <taxon>Diaporthaceae</taxon>
        <taxon>Diaporthe</taxon>
    </lineage>
</organism>
<dbReference type="SUPFAM" id="SSF52540">
    <property type="entry name" value="P-loop containing nucleoside triphosphate hydrolases"/>
    <property type="match status" value="2"/>
</dbReference>
<keyword evidence="2" id="KW-0378">Hydrolase</keyword>
<keyword evidence="1" id="KW-0547">Nucleotide-binding</keyword>
<accession>A0ABR3XD03</accession>
<keyword evidence="3" id="KW-0067">ATP-binding</keyword>
<dbReference type="InterPro" id="IPR049730">
    <property type="entry name" value="SNF2/RAD54-like_C"/>
</dbReference>
<dbReference type="EMBL" id="JAWRVE010000025">
    <property type="protein sequence ID" value="KAL1873494.1"/>
    <property type="molecule type" value="Genomic_DNA"/>
</dbReference>
<sequence>MSSPGEALKRASSPEAQEAQPCKRLKQQDCNDNSDAAPEAEETAAEAGSSTSEDEAPVEPRANAAVDSERDELDPVQEDASPSIRLARKRKTAEKHSKWTDTVNRFSTHGNTTGLFSEELQRKGHNSRPSMLPDERRELMEDLGEASDTSELQGHDTQDENQQPKVDLDFQGDFSAAVDSVKDAAAFLGVDLELSKVSPKSQLKLRIDQIQNIALMVKMAEGILKGCVNANDHGTGKSIEALASVFFLAERRETCPDFGAHKVTFILCVPQALRGWQEVYENYFSDLLTLYIFSDSLLQSGHSKEIDPVTASALDEFLGALDPSDPQTSRIVILSTYGELSSPEFLAQRAKQNVREKELSLRGSKLTEENTEALKVLEKPELYDLNFNPKMIGTLIADEAHEIKHPRSQKAQAAYLLDADIHFLLTASPIDNKISDFRGLLFALYKSNTWQINWPQKKSAHIFLKMFDENFDPFKDTGSGNFVPSDASPEYLEALRSGRHLWRLNPHAYRWLGHKLNFGPEFARRVLGSIFRLCLLRRGMISSVELPNGGSSTISEIIGLPAVSIRTVSVKMTEDEKESYDQLAGPWFEKIFRSGDGTAPGAARVFNSNETAVAGFNKFFDTSLSQITSDIGLADVLQLESLSSGPTLDKILPSAGALLRINTDGGMSFYHKMTRLDSDPLEPSASRSAMIRYLVRRSPKARWLLVKLEELRQKGEKAVIYCVHPLTQWFLELVCTMAEFNFLSLRSKPKHGDQVMAAVVDDFNDPAKRIDFLLSTMRVLGSGVDLHADCRNMIIFELPDNIPAILSAIRRIRRVGQTRPQNVWILTLDESYDDYTLHRLFRKYATSLLAFGVLGDKLGGVAKRLQSTPKRQRHTMHTMPGRKRVLVWLAILEHRFEDMKTRDLIMLLAAGEVVRQQLGAQYVRSLASRGSRDVRTEDYRRLGLYEYAGERMVVNTRTGQLILEEID</sequence>
<dbReference type="Pfam" id="PF00271">
    <property type="entry name" value="Helicase_C"/>
    <property type="match status" value="1"/>
</dbReference>
<dbReference type="CDD" id="cd18793">
    <property type="entry name" value="SF2_C_SNF"/>
    <property type="match status" value="1"/>
</dbReference>
<dbReference type="Gene3D" id="3.40.50.10810">
    <property type="entry name" value="Tandem AAA-ATPase domain"/>
    <property type="match status" value="1"/>
</dbReference>
<feature type="domain" description="Helicase C-terminal" evidence="6">
    <location>
        <begin position="711"/>
        <end position="816"/>
    </location>
</feature>
<evidence type="ECO:0000256" key="2">
    <source>
        <dbReference type="ARBA" id="ARBA00022801"/>
    </source>
</evidence>
<dbReference type="Pfam" id="PF00176">
    <property type="entry name" value="SNF2-rel_dom"/>
    <property type="match status" value="1"/>
</dbReference>
<gene>
    <name evidence="7" type="ORF">Daus18300_003857</name>
</gene>
<evidence type="ECO:0000256" key="4">
    <source>
        <dbReference type="SAM" id="MobiDB-lite"/>
    </source>
</evidence>
<evidence type="ECO:0000256" key="1">
    <source>
        <dbReference type="ARBA" id="ARBA00022741"/>
    </source>
</evidence>
<evidence type="ECO:0000313" key="7">
    <source>
        <dbReference type="EMBL" id="KAL1873494.1"/>
    </source>
</evidence>
<feature type="domain" description="SNF2 N-terminal" evidence="5">
    <location>
        <begin position="209"/>
        <end position="455"/>
    </location>
</feature>
<dbReference type="Gene3D" id="3.40.50.300">
    <property type="entry name" value="P-loop containing nucleotide triphosphate hydrolases"/>
    <property type="match status" value="1"/>
</dbReference>
<reference evidence="7 8" key="1">
    <citation type="journal article" date="2024" name="IMA Fungus">
        <title>IMA Genome - F19 : A genome assembly and annotation guide to empower mycologists, including annotated draft genome sequences of Ceratocystis pirilliformis, Diaporthe australafricana, Fusarium ophioides, Paecilomyces lecythidis, and Sporothrix stenoceras.</title>
        <authorList>
            <person name="Aylward J."/>
            <person name="Wilson A.M."/>
            <person name="Visagie C.M."/>
            <person name="Spraker J."/>
            <person name="Barnes I."/>
            <person name="Buitendag C."/>
            <person name="Ceriani C."/>
            <person name="Del Mar Angel L."/>
            <person name="du Plessis D."/>
            <person name="Fuchs T."/>
            <person name="Gasser K."/>
            <person name="Kramer D."/>
            <person name="Li W."/>
            <person name="Munsamy K."/>
            <person name="Piso A."/>
            <person name="Price J.L."/>
            <person name="Sonnekus B."/>
            <person name="Thomas C."/>
            <person name="van der Nest A."/>
            <person name="van Dijk A."/>
            <person name="van Heerden A."/>
            <person name="van Vuuren N."/>
            <person name="Yilmaz N."/>
            <person name="Duong T.A."/>
            <person name="van der Merwe N.A."/>
            <person name="Wingfield M.J."/>
            <person name="Wingfield B.D."/>
        </authorList>
    </citation>
    <scope>NUCLEOTIDE SEQUENCE [LARGE SCALE GENOMIC DNA]</scope>
    <source>
        <strain evidence="7 8">CMW 18300</strain>
    </source>
</reference>
<keyword evidence="8" id="KW-1185">Reference proteome</keyword>